<evidence type="ECO:0000313" key="4">
    <source>
        <dbReference type="Proteomes" id="UP000604825"/>
    </source>
</evidence>
<keyword evidence="1" id="KW-0677">Repeat</keyword>
<keyword evidence="4" id="KW-1185">Reference proteome</keyword>
<dbReference type="SUPFAM" id="SSF52058">
    <property type="entry name" value="L domain-like"/>
    <property type="match status" value="1"/>
</dbReference>
<evidence type="ECO:0000256" key="1">
    <source>
        <dbReference type="ARBA" id="ARBA00022737"/>
    </source>
</evidence>
<dbReference type="Pfam" id="PF23598">
    <property type="entry name" value="LRR_14"/>
    <property type="match status" value="1"/>
</dbReference>
<sequence length="359" mass="40709">MPLTVESVSASTVRSYISFSVADCMPPLSKFELLRVLDMEDDSLPRRCLYLSAVNHFFLLKYVRVHGFLLELPKKFGKLKHLITLDMPNSWLYGSSEQLVDFNSLSSLRHLLLPEGVVFKNGLRKLCSLHDLSKFDVGTNSIECIRDLGELTNLRNLNVKFDFSTADGVENNQNTTILAASLNKLGNSNLRRLDFQVRSSERAPSAQFWSNCLTRPRHLQKLRLNGVTMPKLPNWIAHADRLADVDLSVHELRSDDVQVLAQLPCLTFLDLSAKTIPENIIIHPNTFHSLKRFKFWRSQALSSRLTFEPDAMPWLQILQILKKVQCNCNRAVQLVASSTLPALKGSAWLYLPNAIRGPK</sequence>
<comment type="caution">
    <text evidence="3">The sequence shown here is derived from an EMBL/GenBank/DDBJ whole genome shotgun (WGS) entry which is preliminary data.</text>
</comment>
<proteinExistence type="predicted"/>
<feature type="domain" description="Disease resistance R13L4/SHOC-2-like LRR" evidence="2">
    <location>
        <begin position="13"/>
        <end position="327"/>
    </location>
</feature>
<dbReference type="PANTHER" id="PTHR47186:SF57">
    <property type="entry name" value="OS02G0478300 PROTEIN"/>
    <property type="match status" value="1"/>
</dbReference>
<dbReference type="EMBL" id="CAJGYO010000017">
    <property type="protein sequence ID" value="CAD6334831.1"/>
    <property type="molecule type" value="Genomic_DNA"/>
</dbReference>
<organism evidence="3 4">
    <name type="scientific">Miscanthus lutarioriparius</name>
    <dbReference type="NCBI Taxonomy" id="422564"/>
    <lineage>
        <taxon>Eukaryota</taxon>
        <taxon>Viridiplantae</taxon>
        <taxon>Streptophyta</taxon>
        <taxon>Embryophyta</taxon>
        <taxon>Tracheophyta</taxon>
        <taxon>Spermatophyta</taxon>
        <taxon>Magnoliopsida</taxon>
        <taxon>Liliopsida</taxon>
        <taxon>Poales</taxon>
        <taxon>Poaceae</taxon>
        <taxon>PACMAD clade</taxon>
        <taxon>Panicoideae</taxon>
        <taxon>Andropogonodae</taxon>
        <taxon>Andropogoneae</taxon>
        <taxon>Saccharinae</taxon>
        <taxon>Miscanthus</taxon>
    </lineage>
</organism>
<evidence type="ECO:0000259" key="2">
    <source>
        <dbReference type="Pfam" id="PF23598"/>
    </source>
</evidence>
<name>A0A811S0D3_9POAL</name>
<protein>
    <recommendedName>
        <fullName evidence="2">Disease resistance R13L4/SHOC-2-like LRR domain-containing protein</fullName>
    </recommendedName>
</protein>
<dbReference type="InterPro" id="IPR032675">
    <property type="entry name" value="LRR_dom_sf"/>
</dbReference>
<dbReference type="InterPro" id="IPR055414">
    <property type="entry name" value="LRR_R13L4/SHOC2-like"/>
</dbReference>
<reference evidence="3" key="1">
    <citation type="submission" date="2020-10" db="EMBL/GenBank/DDBJ databases">
        <authorList>
            <person name="Han B."/>
            <person name="Lu T."/>
            <person name="Zhao Q."/>
            <person name="Huang X."/>
            <person name="Zhao Y."/>
        </authorList>
    </citation>
    <scope>NUCLEOTIDE SEQUENCE</scope>
</reference>
<accession>A0A811S0D3</accession>
<dbReference type="PANTHER" id="PTHR47186">
    <property type="entry name" value="LEUCINE-RICH REPEAT-CONTAINING PROTEIN 57"/>
    <property type="match status" value="1"/>
</dbReference>
<dbReference type="Proteomes" id="UP000604825">
    <property type="component" value="Unassembled WGS sequence"/>
</dbReference>
<dbReference type="Gene3D" id="3.80.10.10">
    <property type="entry name" value="Ribonuclease Inhibitor"/>
    <property type="match status" value="1"/>
</dbReference>
<gene>
    <name evidence="3" type="ORF">NCGR_LOCUS58929</name>
</gene>
<dbReference type="AlphaFoldDB" id="A0A811S0D3"/>
<evidence type="ECO:0000313" key="3">
    <source>
        <dbReference type="EMBL" id="CAD6334831.1"/>
    </source>
</evidence>